<evidence type="ECO:0000313" key="7">
    <source>
        <dbReference type="EMBL" id="ABB33290.1"/>
    </source>
</evidence>
<name>Q39R34_GEOMG</name>
<keyword evidence="5" id="KW-0460">Magnesium</keyword>
<protein>
    <recommendedName>
        <fullName evidence="5">Ribonuclease VapC</fullName>
        <shortName evidence="5">RNase VapC</shortName>
        <ecNumber evidence="5">3.1.-.-</ecNumber>
    </recommendedName>
    <alternativeName>
        <fullName evidence="5">Toxin VapC</fullName>
    </alternativeName>
</protein>
<keyword evidence="5" id="KW-0800">Toxin</keyword>
<reference evidence="7 8" key="2">
    <citation type="journal article" date="2009" name="BMC Microbiol.">
        <title>The genome sequence of Geobacter metallireducens: features of metabolism, physiology and regulation common and dissimilar to Geobacter sulfurreducens.</title>
        <authorList>
            <person name="Aklujkar M."/>
            <person name="Krushkal J."/>
            <person name="DiBartolo G."/>
            <person name="Lapidus A."/>
            <person name="Land M.L."/>
            <person name="Lovley D.R."/>
        </authorList>
    </citation>
    <scope>NUCLEOTIDE SEQUENCE [LARGE SCALE GENOMIC DNA]</scope>
    <source>
        <strain evidence="8">ATCC 53774 / DSM 7210 / GS-15</strain>
    </source>
</reference>
<evidence type="ECO:0000256" key="1">
    <source>
        <dbReference type="ARBA" id="ARBA00022649"/>
    </source>
</evidence>
<dbReference type="AlphaFoldDB" id="Q39R34"/>
<dbReference type="GO" id="GO:0000287">
    <property type="term" value="F:magnesium ion binding"/>
    <property type="evidence" value="ECO:0007669"/>
    <property type="project" value="UniProtKB-UniRule"/>
</dbReference>
<organism evidence="7 8">
    <name type="scientific">Geobacter metallireducens (strain ATCC 53774 / DSM 7210 / GS-15)</name>
    <dbReference type="NCBI Taxonomy" id="269799"/>
    <lineage>
        <taxon>Bacteria</taxon>
        <taxon>Pseudomonadati</taxon>
        <taxon>Thermodesulfobacteriota</taxon>
        <taxon>Desulfuromonadia</taxon>
        <taxon>Geobacterales</taxon>
        <taxon>Geobacteraceae</taxon>
        <taxon>Geobacter</taxon>
    </lineage>
</organism>
<keyword evidence="4 5" id="KW-0378">Hydrolase</keyword>
<dbReference type="Pfam" id="PF01850">
    <property type="entry name" value="PIN"/>
    <property type="match status" value="1"/>
</dbReference>
<keyword evidence="8" id="KW-1185">Reference proteome</keyword>
<keyword evidence="2 5" id="KW-0540">Nuclease</keyword>
<feature type="binding site" evidence="5">
    <location>
        <position position="6"/>
    </location>
    <ligand>
        <name>Mg(2+)</name>
        <dbReference type="ChEBI" id="CHEBI:18420"/>
    </ligand>
</feature>
<dbReference type="HOGENOM" id="CLU_119496_1_2_7"/>
<evidence type="ECO:0000256" key="4">
    <source>
        <dbReference type="ARBA" id="ARBA00022801"/>
    </source>
</evidence>
<dbReference type="SUPFAM" id="SSF88723">
    <property type="entry name" value="PIN domain-like"/>
    <property type="match status" value="1"/>
</dbReference>
<proteinExistence type="inferred from homology"/>
<dbReference type="EC" id="3.1.-.-" evidence="5"/>
<keyword evidence="3 5" id="KW-0479">Metal-binding</keyword>
<sequence>MILYLDTSSLVKLYVEEVCSDTVRQWVESAEAVATCRVAYPEMLSALTRRHNRGDLPREDCEVVAECFAGEWEHFVALDFDEIEAGHLVRKYGLRGFDAVHLAAAKLLSNDCGAIEVAFSSFDNKLNGAAEAEGFALLAAGH</sequence>
<dbReference type="CDD" id="cd09874">
    <property type="entry name" value="PIN_MT3492-like"/>
    <property type="match status" value="1"/>
</dbReference>
<dbReference type="Gene3D" id="3.40.50.1010">
    <property type="entry name" value="5'-nuclease"/>
    <property type="match status" value="1"/>
</dbReference>
<comment type="cofactor">
    <cofactor evidence="5">
        <name>Mg(2+)</name>
        <dbReference type="ChEBI" id="CHEBI:18420"/>
    </cofactor>
</comment>
<comment type="function">
    <text evidence="5">Toxic component of a toxin-antitoxin (TA) system. An RNase.</text>
</comment>
<dbReference type="KEGG" id="gme:Gmet_3076"/>
<dbReference type="Proteomes" id="UP000007073">
    <property type="component" value="Chromosome"/>
</dbReference>
<dbReference type="InterPro" id="IPR022907">
    <property type="entry name" value="VapC_family"/>
</dbReference>
<dbReference type="InterPro" id="IPR002716">
    <property type="entry name" value="PIN_dom"/>
</dbReference>
<evidence type="ECO:0000313" key="8">
    <source>
        <dbReference type="Proteomes" id="UP000007073"/>
    </source>
</evidence>
<evidence type="ECO:0000256" key="5">
    <source>
        <dbReference type="HAMAP-Rule" id="MF_00265"/>
    </source>
</evidence>
<dbReference type="GO" id="GO:0004540">
    <property type="term" value="F:RNA nuclease activity"/>
    <property type="evidence" value="ECO:0007669"/>
    <property type="project" value="InterPro"/>
</dbReference>
<keyword evidence="1 5" id="KW-1277">Toxin-antitoxin system</keyword>
<evidence type="ECO:0000256" key="2">
    <source>
        <dbReference type="ARBA" id="ARBA00022722"/>
    </source>
</evidence>
<feature type="binding site" evidence="5">
    <location>
        <position position="98"/>
    </location>
    <ligand>
        <name>Mg(2+)</name>
        <dbReference type="ChEBI" id="CHEBI:18420"/>
    </ligand>
</feature>
<dbReference type="GO" id="GO:0090729">
    <property type="term" value="F:toxin activity"/>
    <property type="evidence" value="ECO:0007669"/>
    <property type="project" value="UniProtKB-KW"/>
</dbReference>
<reference evidence="7 8" key="1">
    <citation type="submission" date="2005-10" db="EMBL/GenBank/DDBJ databases">
        <title>Complete sequence of Geobacter metallireducens GS-15.</title>
        <authorList>
            <consortium name="US DOE Joint Genome Institute"/>
            <person name="Copeland A."/>
            <person name="Lucas S."/>
            <person name="Lapidus A."/>
            <person name="Barry K."/>
            <person name="Detter J.C."/>
            <person name="Glavina T."/>
            <person name="Hammon N."/>
            <person name="Israni S."/>
            <person name="Pitluck S."/>
            <person name="Di Bartolo G."/>
            <person name="Chain P."/>
            <person name="Schmutz J."/>
            <person name="Larimer F."/>
            <person name="Land M."/>
            <person name="Kyrpides N."/>
            <person name="Ivanova N."/>
            <person name="Richardson P."/>
        </authorList>
    </citation>
    <scope>NUCLEOTIDE SEQUENCE [LARGE SCALE GENOMIC DNA]</scope>
    <source>
        <strain evidence="8">ATCC 53774 / DSM 7210 / GS-15</strain>
    </source>
</reference>
<dbReference type="HAMAP" id="MF_00265">
    <property type="entry name" value="VapC_Nob1"/>
    <property type="match status" value="1"/>
</dbReference>
<evidence type="ECO:0000256" key="3">
    <source>
        <dbReference type="ARBA" id="ARBA00022723"/>
    </source>
</evidence>
<dbReference type="RefSeq" id="WP_004513635.1">
    <property type="nucleotide sequence ID" value="NC_007517.1"/>
</dbReference>
<dbReference type="EMBL" id="CP000148">
    <property type="protein sequence ID" value="ABB33290.1"/>
    <property type="molecule type" value="Genomic_DNA"/>
</dbReference>
<dbReference type="InterPro" id="IPR029060">
    <property type="entry name" value="PIN-like_dom_sf"/>
</dbReference>
<feature type="domain" description="PIN" evidence="6">
    <location>
        <begin position="4"/>
        <end position="109"/>
    </location>
</feature>
<dbReference type="STRING" id="269799.Gmet_3076"/>
<dbReference type="eggNOG" id="COG1848">
    <property type="taxonomic scope" value="Bacteria"/>
</dbReference>
<comment type="similarity">
    <text evidence="5">Belongs to the PINc/VapC protein family.</text>
</comment>
<evidence type="ECO:0000259" key="6">
    <source>
        <dbReference type="Pfam" id="PF01850"/>
    </source>
</evidence>
<dbReference type="GO" id="GO:0016787">
    <property type="term" value="F:hydrolase activity"/>
    <property type="evidence" value="ECO:0007669"/>
    <property type="project" value="UniProtKB-KW"/>
</dbReference>
<accession>Q39R34</accession>
<gene>
    <name evidence="5" type="primary">vapC</name>
    <name evidence="7" type="ordered locus">Gmet_3076</name>
</gene>